<evidence type="ECO:0000313" key="1">
    <source>
        <dbReference type="EMBL" id="MBB5719627.1"/>
    </source>
</evidence>
<comment type="caution">
    <text evidence="1">The sequence shown here is derived from an EMBL/GenBank/DDBJ whole genome shotgun (WGS) entry which is preliminary data.</text>
</comment>
<dbReference type="RefSeq" id="WP_184004597.1">
    <property type="nucleotide sequence ID" value="NZ_BAABIF010000030.1"/>
</dbReference>
<protein>
    <submittedName>
        <fullName evidence="1">Phage-related minor tail protein</fullName>
    </submittedName>
</protein>
<gene>
    <name evidence="1" type="ORF">FHR23_002575</name>
</gene>
<evidence type="ECO:0000313" key="2">
    <source>
        <dbReference type="Proteomes" id="UP000554342"/>
    </source>
</evidence>
<dbReference type="Proteomes" id="UP000554342">
    <property type="component" value="Unassembled WGS sequence"/>
</dbReference>
<proteinExistence type="predicted"/>
<sequence length="190" mass="19311">MDEEIETLLVSVRADTRAFARDVDTMRQQLDGPFAAGVSRAGRSVESALAKAVRTGKLGFQDLERVATGMLDSIAANALHSGLESLFGGQGGAATGLLGSLIGALSGLPGRATGGPVSPNRPYWVGERGPELFVPTTSGSVAAPQASASASKDVRVAITINSPGSDQPRALAQSSRQVARAVKAALAGVD</sequence>
<accession>A0A840Z1H3</accession>
<keyword evidence="2" id="KW-1185">Reference proteome</keyword>
<organism evidence="1 2">
    <name type="scientific">Stakelama sediminis</name>
    <dbReference type="NCBI Taxonomy" id="463200"/>
    <lineage>
        <taxon>Bacteria</taxon>
        <taxon>Pseudomonadati</taxon>
        <taxon>Pseudomonadota</taxon>
        <taxon>Alphaproteobacteria</taxon>
        <taxon>Sphingomonadales</taxon>
        <taxon>Sphingomonadaceae</taxon>
        <taxon>Stakelama</taxon>
    </lineage>
</organism>
<name>A0A840Z1H3_9SPHN</name>
<dbReference type="AlphaFoldDB" id="A0A840Z1H3"/>
<reference evidence="1 2" key="1">
    <citation type="submission" date="2020-08" db="EMBL/GenBank/DDBJ databases">
        <title>Genomic Encyclopedia of Type Strains, Phase IV (KMG-IV): sequencing the most valuable type-strain genomes for metagenomic binning, comparative biology and taxonomic classification.</title>
        <authorList>
            <person name="Goeker M."/>
        </authorList>
    </citation>
    <scope>NUCLEOTIDE SEQUENCE [LARGE SCALE GENOMIC DNA]</scope>
    <source>
        <strain evidence="1 2">DSM 27203</strain>
    </source>
</reference>
<dbReference type="EMBL" id="JACIJI010000005">
    <property type="protein sequence ID" value="MBB5719627.1"/>
    <property type="molecule type" value="Genomic_DNA"/>
</dbReference>